<protein>
    <submittedName>
        <fullName evidence="2">Uncharacterized protein</fullName>
    </submittedName>
</protein>
<dbReference type="Proteomes" id="UP000653644">
    <property type="component" value="Unassembled WGS sequence"/>
</dbReference>
<accession>A0ABQ3DB68</accession>
<sequence length="96" mass="10682">MRLSPVHSASASSIPRAMIRSEACRARYAWARHTSSQYRRLVDALRGSRAPQEAQNRMRATPPRSLRASPVGPVLSEVGFWLNFCEAVTERCEPAG</sequence>
<evidence type="ECO:0000313" key="3">
    <source>
        <dbReference type="Proteomes" id="UP000653644"/>
    </source>
</evidence>
<dbReference type="EMBL" id="BMVN01000101">
    <property type="protein sequence ID" value="GHA74927.1"/>
    <property type="molecule type" value="Genomic_DNA"/>
</dbReference>
<feature type="region of interest" description="Disordered" evidence="1">
    <location>
        <begin position="46"/>
        <end position="68"/>
    </location>
</feature>
<evidence type="ECO:0000313" key="2">
    <source>
        <dbReference type="EMBL" id="GHA74927.1"/>
    </source>
</evidence>
<gene>
    <name evidence="2" type="ORF">GCM10010345_91560</name>
</gene>
<reference evidence="3" key="1">
    <citation type="journal article" date="2019" name="Int. J. Syst. Evol. Microbiol.">
        <title>The Global Catalogue of Microorganisms (GCM) 10K type strain sequencing project: providing services to taxonomists for standard genome sequencing and annotation.</title>
        <authorList>
            <consortium name="The Broad Institute Genomics Platform"/>
            <consortium name="The Broad Institute Genome Sequencing Center for Infectious Disease"/>
            <person name="Wu L."/>
            <person name="Ma J."/>
        </authorList>
    </citation>
    <scope>NUCLEOTIDE SEQUENCE [LARGE SCALE GENOMIC DNA]</scope>
    <source>
        <strain evidence="3">JCM 4733</strain>
    </source>
</reference>
<name>A0ABQ3DB68_9ACTN</name>
<evidence type="ECO:0000256" key="1">
    <source>
        <dbReference type="SAM" id="MobiDB-lite"/>
    </source>
</evidence>
<comment type="caution">
    <text evidence="2">The sequence shown here is derived from an EMBL/GenBank/DDBJ whole genome shotgun (WGS) entry which is preliminary data.</text>
</comment>
<proteinExistence type="predicted"/>
<keyword evidence="3" id="KW-1185">Reference proteome</keyword>
<organism evidence="2 3">
    <name type="scientific">Streptomyces canarius</name>
    <dbReference type="NCBI Taxonomy" id="285453"/>
    <lineage>
        <taxon>Bacteria</taxon>
        <taxon>Bacillati</taxon>
        <taxon>Actinomycetota</taxon>
        <taxon>Actinomycetes</taxon>
        <taxon>Kitasatosporales</taxon>
        <taxon>Streptomycetaceae</taxon>
        <taxon>Streptomyces</taxon>
    </lineage>
</organism>